<dbReference type="OrthoDB" id="7377188at2759"/>
<sequence length="268" mass="29829">MSQVCITLLVLVLVQYVCGYPGDPVMYLPPFEMRAMGPYVSQAYPYHQVNNHKLHQVPNTDVVPKKPLQTLTEKQGNQDMTFGELFASLNKISQNGTEYQKLRNSEAGERKVNTMYTPATQMNFMSKYTPPATYDTPPDPATSSQPKTPLLKPDLTSVLTPKVTNKMSGLMSILPALLAGPTTGGLEKTGMKDLLINGILKPLLISKGGIKTLISKLTIPVIALLLINLEVLVIIWWLWEDCDIVPLEPPYPPTYSKPAYNYNNNSYR</sequence>
<keyword evidence="2" id="KW-1133">Transmembrane helix</keyword>
<gene>
    <name evidence="4" type="ORF">CINC_LOCUS903</name>
</gene>
<evidence type="ECO:0000313" key="4">
    <source>
        <dbReference type="EMBL" id="CAH0579084.1"/>
    </source>
</evidence>
<protein>
    <submittedName>
        <fullName evidence="4">Uncharacterized protein</fullName>
    </submittedName>
</protein>
<accession>A0A9P0BLJ9</accession>
<keyword evidence="3" id="KW-0732">Signal</keyword>
<dbReference type="EMBL" id="LR824013">
    <property type="protein sequence ID" value="CAH0579084.1"/>
    <property type="molecule type" value="Genomic_DNA"/>
</dbReference>
<evidence type="ECO:0000256" key="3">
    <source>
        <dbReference type="SAM" id="SignalP"/>
    </source>
</evidence>
<evidence type="ECO:0000256" key="2">
    <source>
        <dbReference type="SAM" id="Phobius"/>
    </source>
</evidence>
<keyword evidence="2" id="KW-0812">Transmembrane</keyword>
<evidence type="ECO:0000256" key="1">
    <source>
        <dbReference type="SAM" id="MobiDB-lite"/>
    </source>
</evidence>
<dbReference type="AlphaFoldDB" id="A0A9P0BLJ9"/>
<feature type="chain" id="PRO_5040121470" evidence="3">
    <location>
        <begin position="20"/>
        <end position="268"/>
    </location>
</feature>
<feature type="region of interest" description="Disordered" evidence="1">
    <location>
        <begin position="129"/>
        <end position="153"/>
    </location>
</feature>
<organism evidence="4 5">
    <name type="scientific">Chrysodeixis includens</name>
    <name type="common">Soybean looper</name>
    <name type="synonym">Pseudoplusia includens</name>
    <dbReference type="NCBI Taxonomy" id="689277"/>
    <lineage>
        <taxon>Eukaryota</taxon>
        <taxon>Metazoa</taxon>
        <taxon>Ecdysozoa</taxon>
        <taxon>Arthropoda</taxon>
        <taxon>Hexapoda</taxon>
        <taxon>Insecta</taxon>
        <taxon>Pterygota</taxon>
        <taxon>Neoptera</taxon>
        <taxon>Endopterygota</taxon>
        <taxon>Lepidoptera</taxon>
        <taxon>Glossata</taxon>
        <taxon>Ditrysia</taxon>
        <taxon>Noctuoidea</taxon>
        <taxon>Noctuidae</taxon>
        <taxon>Plusiinae</taxon>
        <taxon>Chrysodeixis</taxon>
    </lineage>
</organism>
<reference evidence="4" key="1">
    <citation type="submission" date="2021-12" db="EMBL/GenBank/DDBJ databases">
        <authorList>
            <person name="King R."/>
        </authorList>
    </citation>
    <scope>NUCLEOTIDE SEQUENCE</scope>
</reference>
<evidence type="ECO:0000313" key="5">
    <source>
        <dbReference type="Proteomes" id="UP001154114"/>
    </source>
</evidence>
<feature type="signal peptide" evidence="3">
    <location>
        <begin position="1"/>
        <end position="19"/>
    </location>
</feature>
<feature type="transmembrane region" description="Helical" evidence="2">
    <location>
        <begin position="217"/>
        <end position="239"/>
    </location>
</feature>
<keyword evidence="5" id="KW-1185">Reference proteome</keyword>
<name>A0A9P0BLJ9_CHRIL</name>
<proteinExistence type="predicted"/>
<keyword evidence="2" id="KW-0472">Membrane</keyword>
<dbReference type="Proteomes" id="UP001154114">
    <property type="component" value="Chromosome 10"/>
</dbReference>